<evidence type="ECO:0000256" key="2">
    <source>
        <dbReference type="ARBA" id="ARBA00022741"/>
    </source>
</evidence>
<dbReference type="PRINTS" id="PR01438">
    <property type="entry name" value="UNVRSLSTRESS"/>
</dbReference>
<dbReference type="PANTHER" id="PTHR46268">
    <property type="entry name" value="STRESS RESPONSE PROTEIN NHAX"/>
    <property type="match status" value="1"/>
</dbReference>
<evidence type="ECO:0000313" key="6">
    <source>
        <dbReference type="Proteomes" id="UP000198639"/>
    </source>
</evidence>
<protein>
    <submittedName>
        <fullName evidence="5">Nucleotide-binding universal stress protein, UspA family</fullName>
    </submittedName>
</protein>
<dbReference type="RefSeq" id="WP_091874421.1">
    <property type="nucleotide sequence ID" value="NZ_FOLD01000009.1"/>
</dbReference>
<evidence type="ECO:0000259" key="4">
    <source>
        <dbReference type="Pfam" id="PF00582"/>
    </source>
</evidence>
<dbReference type="Pfam" id="PF00582">
    <property type="entry name" value="Usp"/>
    <property type="match status" value="2"/>
</dbReference>
<evidence type="ECO:0000256" key="3">
    <source>
        <dbReference type="ARBA" id="ARBA00022840"/>
    </source>
</evidence>
<accession>A0A1I1LLT1</accession>
<comment type="similarity">
    <text evidence="1">Belongs to the universal stress protein A family.</text>
</comment>
<keyword evidence="6" id="KW-1185">Reference proteome</keyword>
<dbReference type="OrthoDB" id="9792500at2"/>
<dbReference type="InterPro" id="IPR006016">
    <property type="entry name" value="UspA"/>
</dbReference>
<dbReference type="SUPFAM" id="SSF52402">
    <property type="entry name" value="Adenine nucleotide alpha hydrolases-like"/>
    <property type="match status" value="2"/>
</dbReference>
<dbReference type="CDD" id="cd00293">
    <property type="entry name" value="USP-like"/>
    <property type="match status" value="2"/>
</dbReference>
<reference evidence="6" key="1">
    <citation type="submission" date="2016-10" db="EMBL/GenBank/DDBJ databases">
        <authorList>
            <person name="Varghese N."/>
            <person name="Submissions S."/>
        </authorList>
    </citation>
    <scope>NUCLEOTIDE SEQUENCE [LARGE SCALE GENOMIC DNA]</scope>
    <source>
        <strain evidence="6">CGMCC 1.12041</strain>
    </source>
</reference>
<dbReference type="Proteomes" id="UP000198639">
    <property type="component" value="Unassembled WGS sequence"/>
</dbReference>
<name>A0A1I1LLT1_9BURK</name>
<dbReference type="AlphaFoldDB" id="A0A1I1LLT1"/>
<dbReference type="InterPro" id="IPR014729">
    <property type="entry name" value="Rossmann-like_a/b/a_fold"/>
</dbReference>
<proteinExistence type="inferred from homology"/>
<dbReference type="EMBL" id="FOLD01000009">
    <property type="protein sequence ID" value="SFC71938.1"/>
    <property type="molecule type" value="Genomic_DNA"/>
</dbReference>
<dbReference type="InterPro" id="IPR006015">
    <property type="entry name" value="Universal_stress_UspA"/>
</dbReference>
<feature type="domain" description="UspA" evidence="4">
    <location>
        <begin position="11"/>
        <end position="147"/>
    </location>
</feature>
<feature type="domain" description="UspA" evidence="4">
    <location>
        <begin position="154"/>
        <end position="287"/>
    </location>
</feature>
<dbReference type="GO" id="GO:0005524">
    <property type="term" value="F:ATP binding"/>
    <property type="evidence" value="ECO:0007669"/>
    <property type="project" value="UniProtKB-KW"/>
</dbReference>
<dbReference type="Gene3D" id="3.40.50.620">
    <property type="entry name" value="HUPs"/>
    <property type="match status" value="1"/>
</dbReference>
<organism evidence="5 6">
    <name type="scientific">Massilia yuzhufengensis</name>
    <dbReference type="NCBI Taxonomy" id="1164594"/>
    <lineage>
        <taxon>Bacteria</taxon>
        <taxon>Pseudomonadati</taxon>
        <taxon>Pseudomonadota</taxon>
        <taxon>Betaproteobacteria</taxon>
        <taxon>Burkholderiales</taxon>
        <taxon>Oxalobacteraceae</taxon>
        <taxon>Telluria group</taxon>
        <taxon>Massilia</taxon>
    </lineage>
</organism>
<sequence>MNDSTPALPPQRLLLATDLCARCDRPLERAKQLAREWQTGLAVLTVRDGPQTPDEVASWLDGDQRVPAFELAARRELAEEFAGSGVAPTLQVAEGDVADGIRATAAAMQDALVVMGASRNDSFQELILGSTAERLSQDLPQPLLVVRRRTRGSYQRILVANDFSEAARRALETAAAFFPGRRITLFHALEGSAGAAGEVAADAVQDALARSELFLDACTLPGGARARIAPVIGHGRVTEAVTRHVQDQAIELAVLGVHRHSGMARVFMGTRSSDLLQHLACDTLLVRAADG</sequence>
<dbReference type="PANTHER" id="PTHR46268:SF27">
    <property type="entry name" value="UNIVERSAL STRESS PROTEIN RV2623"/>
    <property type="match status" value="1"/>
</dbReference>
<dbReference type="Gene3D" id="3.40.50.12370">
    <property type="match status" value="1"/>
</dbReference>
<keyword evidence="2" id="KW-0547">Nucleotide-binding</keyword>
<evidence type="ECO:0000256" key="1">
    <source>
        <dbReference type="ARBA" id="ARBA00008791"/>
    </source>
</evidence>
<evidence type="ECO:0000313" key="5">
    <source>
        <dbReference type="EMBL" id="SFC71938.1"/>
    </source>
</evidence>
<gene>
    <name evidence="5" type="ORF">SAMN05216204_10980</name>
</gene>
<dbReference type="STRING" id="1164594.SAMN05216204_10980"/>
<keyword evidence="3" id="KW-0067">ATP-binding</keyword>